<dbReference type="Pfam" id="PF01568">
    <property type="entry name" value="Molydop_binding"/>
    <property type="match status" value="1"/>
</dbReference>
<keyword evidence="7" id="KW-1185">Reference proteome</keyword>
<keyword evidence="3" id="KW-0411">Iron-sulfur</keyword>
<sequence>MAVFGTGATTSSYDEMENTDVLIAWGSNTQECHPIIYNHIRRGMKNNGTKMVVIDPRRIDQTKQAEKWLPVRVGTDIALANSMAYVIIEEGLYNKDFVNRATNYFNEYKACVQQYPPELAEKITGVPSEDIREVARMYAKADKAIINWTLGITEHHNGTENVFALINLALLTGHIGKYGSGLNPLRGQNNVQGGGDMGALPNRLTGGWNYDDPKARKLFEQVWGVPVPEKAGKHQTAMLHAMEQKEIRGLYVIGENPVQSDADGHHIQQLFKDLDFLVVQDILMTKTAQMADVVLPAAGWGESDGTVTNSERRIQRLRPAIDPPGEARQDHFIVQDIANRMGANWNYASAEEIWEEVRRVAPNFAGITYSRLDNEGGIQWPCPNESHPGTQLLHERLWEEFVAKKVPFHPTHHQPPAEEPDDDYPFQLTTGRRLSFYNTGVQTQDYKKIKDAEEFLEICEADAMKLNLADGDYAKVSSRRGSVTTKVKISKKLYEGLLFMTFHFPDQVNTNLLTINATDPLAGTAEFKACAVKVEKV</sequence>
<keyword evidence="1" id="KW-0479">Metal-binding</keyword>
<dbReference type="Proteomes" id="UP001230005">
    <property type="component" value="Unassembled WGS sequence"/>
</dbReference>
<evidence type="ECO:0000259" key="4">
    <source>
        <dbReference type="Pfam" id="PF00384"/>
    </source>
</evidence>
<evidence type="ECO:0000313" key="6">
    <source>
        <dbReference type="EMBL" id="MDQ0252916.1"/>
    </source>
</evidence>
<evidence type="ECO:0000313" key="7">
    <source>
        <dbReference type="Proteomes" id="UP001230005"/>
    </source>
</evidence>
<dbReference type="Pfam" id="PF00384">
    <property type="entry name" value="Molybdopterin"/>
    <property type="match status" value="1"/>
</dbReference>
<dbReference type="PANTHER" id="PTHR43105:SF10">
    <property type="entry name" value="NADH-QUINONE OXIDOREDUCTASE SUBUNIT G"/>
    <property type="match status" value="1"/>
</dbReference>
<dbReference type="EC" id="1.17.1.9" evidence="6"/>
<dbReference type="SUPFAM" id="SSF53706">
    <property type="entry name" value="Formate dehydrogenase/DMSO reductase, domains 1-3"/>
    <property type="match status" value="1"/>
</dbReference>
<dbReference type="InterPro" id="IPR009010">
    <property type="entry name" value="Asp_de-COase-like_dom_sf"/>
</dbReference>
<keyword evidence="2" id="KW-0408">Iron</keyword>
<evidence type="ECO:0000256" key="3">
    <source>
        <dbReference type="ARBA" id="ARBA00023014"/>
    </source>
</evidence>
<dbReference type="InterPro" id="IPR006657">
    <property type="entry name" value="MoPterin_dinucl-bd_dom"/>
</dbReference>
<dbReference type="GO" id="GO:0008863">
    <property type="term" value="F:formate dehydrogenase (NAD+) activity"/>
    <property type="evidence" value="ECO:0007669"/>
    <property type="project" value="UniProtKB-EC"/>
</dbReference>
<feature type="domain" description="Molybdopterin oxidoreductase" evidence="4">
    <location>
        <begin position="9"/>
        <end position="339"/>
    </location>
</feature>
<feature type="domain" description="Molybdopterin dinucleotide-binding" evidence="5">
    <location>
        <begin position="426"/>
        <end position="531"/>
    </location>
</feature>
<dbReference type="InterPro" id="IPR050123">
    <property type="entry name" value="Prok_molybdopt-oxidoreductase"/>
</dbReference>
<dbReference type="InterPro" id="IPR006656">
    <property type="entry name" value="Mopterin_OxRdtase"/>
</dbReference>
<dbReference type="EMBL" id="JAUSUG010000001">
    <property type="protein sequence ID" value="MDQ0252916.1"/>
    <property type="molecule type" value="Genomic_DNA"/>
</dbReference>
<dbReference type="Gene3D" id="3.40.50.740">
    <property type="match status" value="1"/>
</dbReference>
<proteinExistence type="predicted"/>
<gene>
    <name evidence="6" type="ORF">J2S74_000288</name>
</gene>
<evidence type="ECO:0000259" key="5">
    <source>
        <dbReference type="Pfam" id="PF01568"/>
    </source>
</evidence>
<name>A0ABT9ZNU6_9BACI</name>
<comment type="caution">
    <text evidence="6">The sequence shown here is derived from an EMBL/GenBank/DDBJ whole genome shotgun (WGS) entry which is preliminary data.</text>
</comment>
<keyword evidence="6" id="KW-0560">Oxidoreductase</keyword>
<evidence type="ECO:0000256" key="2">
    <source>
        <dbReference type="ARBA" id="ARBA00023004"/>
    </source>
</evidence>
<dbReference type="SUPFAM" id="SSF50692">
    <property type="entry name" value="ADC-like"/>
    <property type="match status" value="1"/>
</dbReference>
<organism evidence="6 7">
    <name type="scientific">Evansella vedderi</name>
    <dbReference type="NCBI Taxonomy" id="38282"/>
    <lineage>
        <taxon>Bacteria</taxon>
        <taxon>Bacillati</taxon>
        <taxon>Bacillota</taxon>
        <taxon>Bacilli</taxon>
        <taxon>Bacillales</taxon>
        <taxon>Bacillaceae</taxon>
        <taxon>Evansella</taxon>
    </lineage>
</organism>
<accession>A0ABT9ZNU6</accession>
<protein>
    <submittedName>
        <fullName evidence="6">Formate dehydrogenase major subunit</fullName>
        <ecNumber evidence="6">1.17.1.9</ecNumber>
    </submittedName>
</protein>
<dbReference type="CDD" id="cd00508">
    <property type="entry name" value="MopB_CT_Fdh-Nap-like"/>
    <property type="match status" value="1"/>
</dbReference>
<dbReference type="PANTHER" id="PTHR43105">
    <property type="entry name" value="RESPIRATORY NITRATE REDUCTASE"/>
    <property type="match status" value="1"/>
</dbReference>
<dbReference type="Gene3D" id="2.40.40.20">
    <property type="match status" value="1"/>
</dbReference>
<reference evidence="6 7" key="1">
    <citation type="submission" date="2023-07" db="EMBL/GenBank/DDBJ databases">
        <title>Genomic Encyclopedia of Type Strains, Phase IV (KMG-IV): sequencing the most valuable type-strain genomes for metagenomic binning, comparative biology and taxonomic classification.</title>
        <authorList>
            <person name="Goeker M."/>
        </authorList>
    </citation>
    <scope>NUCLEOTIDE SEQUENCE [LARGE SCALE GENOMIC DNA]</scope>
    <source>
        <strain evidence="6 7">DSM 9768</strain>
    </source>
</reference>
<dbReference type="Gene3D" id="3.40.228.10">
    <property type="entry name" value="Dimethylsulfoxide Reductase, domain 2"/>
    <property type="match status" value="1"/>
</dbReference>
<evidence type="ECO:0000256" key="1">
    <source>
        <dbReference type="ARBA" id="ARBA00022723"/>
    </source>
</evidence>